<gene>
    <name evidence="7" type="ORF">LPLAT_LOCUS7522</name>
</gene>
<dbReference type="SUPFAM" id="SSF51161">
    <property type="entry name" value="Trimeric LpxA-like enzymes"/>
    <property type="match status" value="1"/>
</dbReference>
<dbReference type="GO" id="GO:0005829">
    <property type="term" value="C:cytosol"/>
    <property type="evidence" value="ECO:0007669"/>
    <property type="project" value="UniProtKB-SubCell"/>
</dbReference>
<evidence type="ECO:0000256" key="3">
    <source>
        <dbReference type="ARBA" id="ARBA00022490"/>
    </source>
</evidence>
<comment type="similarity">
    <text evidence="2">Belongs to the eIF-2B gamma/epsilon subunits family.</text>
</comment>
<comment type="subcellular location">
    <subcellularLocation>
        <location evidence="1">Cytoplasm</location>
        <location evidence="1">Cytosol</location>
    </subcellularLocation>
</comment>
<evidence type="ECO:0000313" key="8">
    <source>
        <dbReference type="Proteomes" id="UP001497644"/>
    </source>
</evidence>
<evidence type="ECO:0000256" key="5">
    <source>
        <dbReference type="ARBA" id="ARBA00022917"/>
    </source>
</evidence>
<keyword evidence="5" id="KW-0648">Protein biosynthesis</keyword>
<name>A0AAV2NM68_9HYME</name>
<keyword evidence="3" id="KW-0963">Cytoplasm</keyword>
<comment type="subunit">
    <text evidence="6">Component of the translation initiation factor 2B (eIF2B) complex which is a heterodecamer of two sets of five different subunits: alpha, beta, gamma, delta and epsilon. Subunits alpha, beta and delta comprise a regulatory subcomplex and subunits epsilon and gamma comprise a catalytic subcomplex. Within the complex, the hexameric regulatory complex resides at the center, with the two heterodimeric catalytic subcomplexes bound on opposite sides.</text>
</comment>
<accession>A0AAV2NM68</accession>
<dbReference type="PANTHER" id="PTHR45989">
    <property type="entry name" value="TRANSLATION INITIATION FACTOR EIF-2B SUBUNIT GAMMA"/>
    <property type="match status" value="1"/>
</dbReference>
<evidence type="ECO:0000256" key="4">
    <source>
        <dbReference type="ARBA" id="ARBA00022540"/>
    </source>
</evidence>
<dbReference type="EMBL" id="OZ034826">
    <property type="protein sequence ID" value="CAL1681513.1"/>
    <property type="molecule type" value="Genomic_DNA"/>
</dbReference>
<reference evidence="7" key="1">
    <citation type="submission" date="2024-04" db="EMBL/GenBank/DDBJ databases">
        <authorList>
            <consortium name="Molecular Ecology Group"/>
        </authorList>
    </citation>
    <scope>NUCLEOTIDE SEQUENCE</scope>
</reference>
<dbReference type="GO" id="GO:0003743">
    <property type="term" value="F:translation initiation factor activity"/>
    <property type="evidence" value="ECO:0007669"/>
    <property type="project" value="TreeGrafter"/>
</dbReference>
<dbReference type="GO" id="GO:0005851">
    <property type="term" value="C:eukaryotic translation initiation factor 2B complex"/>
    <property type="evidence" value="ECO:0007669"/>
    <property type="project" value="TreeGrafter"/>
</dbReference>
<sequence length="62" mass="6939">MIMGHVTIKQRCIIHSCILCNGCTVEEDSELKDCLVGAQHIVISGSQHYREVLTDADRLIEI</sequence>
<organism evidence="7 8">
    <name type="scientific">Lasius platythorax</name>
    <dbReference type="NCBI Taxonomy" id="488582"/>
    <lineage>
        <taxon>Eukaryota</taxon>
        <taxon>Metazoa</taxon>
        <taxon>Ecdysozoa</taxon>
        <taxon>Arthropoda</taxon>
        <taxon>Hexapoda</taxon>
        <taxon>Insecta</taxon>
        <taxon>Pterygota</taxon>
        <taxon>Neoptera</taxon>
        <taxon>Endopterygota</taxon>
        <taxon>Hymenoptera</taxon>
        <taxon>Apocrita</taxon>
        <taxon>Aculeata</taxon>
        <taxon>Formicoidea</taxon>
        <taxon>Formicidae</taxon>
        <taxon>Formicinae</taxon>
        <taxon>Lasius</taxon>
        <taxon>Lasius</taxon>
    </lineage>
</organism>
<dbReference type="Gene3D" id="2.160.10.10">
    <property type="entry name" value="Hexapeptide repeat proteins"/>
    <property type="match status" value="1"/>
</dbReference>
<dbReference type="InterPro" id="IPR011004">
    <property type="entry name" value="Trimer_LpxA-like_sf"/>
</dbReference>
<evidence type="ECO:0000313" key="7">
    <source>
        <dbReference type="EMBL" id="CAL1681513.1"/>
    </source>
</evidence>
<evidence type="ECO:0000256" key="6">
    <source>
        <dbReference type="ARBA" id="ARBA00046432"/>
    </source>
</evidence>
<dbReference type="PANTHER" id="PTHR45989:SF1">
    <property type="entry name" value="TRANSLATION INITIATION FACTOR EIF-2B SUBUNIT GAMMA"/>
    <property type="match status" value="1"/>
</dbReference>
<dbReference type="InterPro" id="IPR051960">
    <property type="entry name" value="eIF2B_gamma"/>
</dbReference>
<dbReference type="GO" id="GO:0002183">
    <property type="term" value="P:cytoplasmic translational initiation"/>
    <property type="evidence" value="ECO:0007669"/>
    <property type="project" value="TreeGrafter"/>
</dbReference>
<protein>
    <submittedName>
        <fullName evidence="7">Uncharacterized protein</fullName>
    </submittedName>
</protein>
<proteinExistence type="inferred from homology"/>
<dbReference type="GO" id="GO:0005085">
    <property type="term" value="F:guanyl-nucleotide exchange factor activity"/>
    <property type="evidence" value="ECO:0007669"/>
    <property type="project" value="TreeGrafter"/>
</dbReference>
<keyword evidence="4" id="KW-0396">Initiation factor</keyword>
<dbReference type="AlphaFoldDB" id="A0AAV2NM68"/>
<evidence type="ECO:0000256" key="1">
    <source>
        <dbReference type="ARBA" id="ARBA00004514"/>
    </source>
</evidence>
<dbReference type="Proteomes" id="UP001497644">
    <property type="component" value="Chromosome 3"/>
</dbReference>
<keyword evidence="8" id="KW-1185">Reference proteome</keyword>
<evidence type="ECO:0000256" key="2">
    <source>
        <dbReference type="ARBA" id="ARBA00007878"/>
    </source>
</evidence>